<evidence type="ECO:0000313" key="3">
    <source>
        <dbReference type="Proteomes" id="UP000078486"/>
    </source>
</evidence>
<dbReference type="AlphaFoldDB" id="A0A178IET0"/>
<keyword evidence="3" id="KW-1185">Reference proteome</keyword>
<organism evidence="2 3">
    <name type="scientific">Termitidicoccus mucosus</name>
    <dbReference type="NCBI Taxonomy" id="1184151"/>
    <lineage>
        <taxon>Bacteria</taxon>
        <taxon>Pseudomonadati</taxon>
        <taxon>Verrucomicrobiota</taxon>
        <taxon>Opitutia</taxon>
        <taxon>Opitutales</taxon>
        <taxon>Opitutaceae</taxon>
        <taxon>Termitidicoccus</taxon>
    </lineage>
</organism>
<evidence type="ECO:0000313" key="2">
    <source>
        <dbReference type="EMBL" id="OAM88514.1"/>
    </source>
</evidence>
<dbReference type="STRING" id="1184151.AW736_16915"/>
<feature type="compositionally biased region" description="Pro residues" evidence="1">
    <location>
        <begin position="21"/>
        <end position="30"/>
    </location>
</feature>
<name>A0A178IET0_9BACT</name>
<dbReference type="RefSeq" id="WP_068771464.1">
    <property type="nucleotide sequence ID" value="NZ_CP109796.1"/>
</dbReference>
<sequence>MNTTQPPPDLSPANPDAATPSAPPVPPPDDAPAEPLALKERHRAPFAQARDTLVEQYGVSPAPDELLRLWITTATPWQVVRVFEESVLNLTGSDLAGTGDEQILLGL</sequence>
<comment type="caution">
    <text evidence="2">The sequence shown here is derived from an EMBL/GenBank/DDBJ whole genome shotgun (WGS) entry which is preliminary data.</text>
</comment>
<reference evidence="2 3" key="1">
    <citation type="submission" date="2016-01" db="EMBL/GenBank/DDBJ databases">
        <title>High potential of lignocellulose degradation of a new Verrucomicrobia species.</title>
        <authorList>
            <person name="Wang Y."/>
            <person name="Shi Y."/>
            <person name="Qiu Z."/>
            <person name="Liu S."/>
            <person name="Yang H."/>
        </authorList>
    </citation>
    <scope>NUCLEOTIDE SEQUENCE [LARGE SCALE GENOMIC DNA]</scope>
    <source>
        <strain evidence="2 3">TSB47</strain>
    </source>
</reference>
<feature type="region of interest" description="Disordered" evidence="1">
    <location>
        <begin position="1"/>
        <end position="35"/>
    </location>
</feature>
<proteinExistence type="predicted"/>
<gene>
    <name evidence="2" type="ORF">AW736_16915</name>
</gene>
<dbReference type="EMBL" id="LRRQ01000127">
    <property type="protein sequence ID" value="OAM88514.1"/>
    <property type="molecule type" value="Genomic_DNA"/>
</dbReference>
<protein>
    <submittedName>
        <fullName evidence="2">Uncharacterized protein</fullName>
    </submittedName>
</protein>
<accession>A0A178IET0</accession>
<evidence type="ECO:0000256" key="1">
    <source>
        <dbReference type="SAM" id="MobiDB-lite"/>
    </source>
</evidence>
<feature type="compositionally biased region" description="Pro residues" evidence="1">
    <location>
        <begin position="1"/>
        <end position="10"/>
    </location>
</feature>
<dbReference type="Proteomes" id="UP000078486">
    <property type="component" value="Unassembled WGS sequence"/>
</dbReference>